<geneLocation type="plasmid" evidence="3 4">
    <name>pSCL4</name>
</geneLocation>
<keyword evidence="3" id="KW-0614">Plasmid</keyword>
<evidence type="ECO:0000313" key="4">
    <source>
        <dbReference type="Proteomes" id="UP000002357"/>
    </source>
</evidence>
<dbReference type="SUPFAM" id="SSF82171">
    <property type="entry name" value="DPP6 N-terminal domain-like"/>
    <property type="match status" value="1"/>
</dbReference>
<dbReference type="Pfam" id="PF07676">
    <property type="entry name" value="PD40"/>
    <property type="match status" value="1"/>
</dbReference>
<dbReference type="InterPro" id="IPR011042">
    <property type="entry name" value="6-blade_b-propeller_TolB-like"/>
</dbReference>
<organism evidence="3 4">
    <name type="scientific">Streptomyces clavuligerus</name>
    <dbReference type="NCBI Taxonomy" id="1901"/>
    <lineage>
        <taxon>Bacteria</taxon>
        <taxon>Bacillati</taxon>
        <taxon>Actinomycetota</taxon>
        <taxon>Actinomycetes</taxon>
        <taxon>Kitasatosporales</taxon>
        <taxon>Streptomycetaceae</taxon>
        <taxon>Streptomyces</taxon>
    </lineage>
</organism>
<proteinExistence type="predicted"/>
<dbReference type="OrthoDB" id="39703at2"/>
<dbReference type="RefSeq" id="WP_003956064.1">
    <property type="nucleotide sequence ID" value="NZ_CM000914.1"/>
</dbReference>
<evidence type="ECO:0000256" key="1">
    <source>
        <dbReference type="SAM" id="MobiDB-lite"/>
    </source>
</evidence>
<dbReference type="GeneID" id="93733338"/>
<gene>
    <name evidence="3" type="ORF">SCLAV_p0090</name>
</gene>
<feature type="signal peptide" evidence="2">
    <location>
        <begin position="1"/>
        <end position="25"/>
    </location>
</feature>
<dbReference type="Gene3D" id="2.120.10.30">
    <property type="entry name" value="TolB, C-terminal domain"/>
    <property type="match status" value="2"/>
</dbReference>
<keyword evidence="4" id="KW-1185">Reference proteome</keyword>
<dbReference type="AlphaFoldDB" id="B5GW20"/>
<feature type="chain" id="PRO_5041116707" evidence="2">
    <location>
        <begin position="26"/>
        <end position="426"/>
    </location>
</feature>
<keyword evidence="2" id="KW-0732">Signal</keyword>
<evidence type="ECO:0000313" key="3">
    <source>
        <dbReference type="EMBL" id="EFG03581.2"/>
    </source>
</evidence>
<sequence>MGALRRRTGVLAAVCALTLTPSVPATVTAATPADTGSSTSTGTSTGTGRIKAPSVIRLTEGANGDSDNPTISANGRYVAFSSHASNLVPDDTNENADIFVRDLRTGRTERVSTDAEGNQLPQGGIGAPAISATGRYVVHEVPSLDPYEQRPGFVRKDRVTGAVDPVAGIDDVKGGFRTLAPKAVSADGRQVAVSIRGRGPRPSEAVAVRDMETGVLSVLNSRLLISTPTLTADGRFLAHMDRDRYSGPIVSMARMWDRGKDRMIRLDTARDGTPADHRTLDVALSSGGRYAALVSRATNLVPGQDANGDEQNVFVKNLRTGALQRIDAVGSPETGFTHLGGISGDGRYVLFISYGEGADDWYVWDRTSGESVLAYPDTAGGPPSYSSPGRVSPLDSYGNLVSTYREESADPAAPLQRQHIHLRRLG</sequence>
<evidence type="ECO:0000256" key="2">
    <source>
        <dbReference type="SAM" id="SignalP"/>
    </source>
</evidence>
<reference evidence="3 4" key="1">
    <citation type="journal article" date="2010" name="Genome Biol. Evol.">
        <title>The sequence of a 1.8-mb bacterial linear plasmid reveals a rich evolutionary reservoir of secondary metabolic pathways.</title>
        <authorList>
            <person name="Medema M.H."/>
            <person name="Trefzer A."/>
            <person name="Kovalchuk A."/>
            <person name="van den Berg M."/>
            <person name="Mueller U."/>
            <person name="Heijne W."/>
            <person name="Wu L."/>
            <person name="Alam M.T."/>
            <person name="Ronning C.M."/>
            <person name="Nierman W.C."/>
            <person name="Bovenberg R.A.L."/>
            <person name="Breitling R."/>
            <person name="Takano E."/>
        </authorList>
    </citation>
    <scope>NUCLEOTIDE SEQUENCE [LARGE SCALE GENOMIC DNA]</scope>
    <source>
        <strain evidence="4">ATCC 27064 / DSM 738 / JCM 4710 / NBRC 13307 / NCIMB 12785 / NRRL 3585 / VKM Ac-602</strain>
        <plasmid evidence="3">pSCL4</plasmid>
    </source>
</reference>
<accession>B5GW20</accession>
<dbReference type="InterPro" id="IPR011659">
    <property type="entry name" value="WD40"/>
</dbReference>
<name>B5GW20_STRCL</name>
<protein>
    <submittedName>
        <fullName evidence="3">WD40-like Beta Propeller</fullName>
    </submittedName>
</protein>
<dbReference type="Proteomes" id="UP000002357">
    <property type="component" value="Plasmid pSCL4"/>
</dbReference>
<dbReference type="EMBL" id="CM000914">
    <property type="protein sequence ID" value="EFG03581.2"/>
    <property type="molecule type" value="Genomic_DNA"/>
</dbReference>
<feature type="region of interest" description="Disordered" evidence="1">
    <location>
        <begin position="28"/>
        <end position="70"/>
    </location>
</feature>
<dbReference type="eggNOG" id="COG0823">
    <property type="taxonomic scope" value="Bacteria"/>
</dbReference>
<feature type="compositionally biased region" description="Low complexity" evidence="1">
    <location>
        <begin position="28"/>
        <end position="48"/>
    </location>
</feature>